<dbReference type="GO" id="GO:0005524">
    <property type="term" value="F:ATP binding"/>
    <property type="evidence" value="ECO:0007669"/>
    <property type="project" value="UniProtKB-UniRule"/>
</dbReference>
<evidence type="ECO:0000256" key="6">
    <source>
        <dbReference type="SAM" id="MobiDB-lite"/>
    </source>
</evidence>
<evidence type="ECO:0000313" key="9">
    <source>
        <dbReference type="Proteomes" id="UP000064967"/>
    </source>
</evidence>
<proteinExistence type="predicted"/>
<evidence type="ECO:0000256" key="3">
    <source>
        <dbReference type="ARBA" id="ARBA00022777"/>
    </source>
</evidence>
<protein>
    <submittedName>
        <fullName evidence="8">Serine/threonine protein kinase</fullName>
    </submittedName>
</protein>
<dbReference type="CDD" id="cd14014">
    <property type="entry name" value="STKc_PknB_like"/>
    <property type="match status" value="1"/>
</dbReference>
<keyword evidence="9" id="KW-1185">Reference proteome</keyword>
<evidence type="ECO:0000259" key="7">
    <source>
        <dbReference type="PROSITE" id="PS50011"/>
    </source>
</evidence>
<organism evidence="8 9">
    <name type="scientific">Labilithrix luteola</name>
    <dbReference type="NCBI Taxonomy" id="1391654"/>
    <lineage>
        <taxon>Bacteria</taxon>
        <taxon>Pseudomonadati</taxon>
        <taxon>Myxococcota</taxon>
        <taxon>Polyangia</taxon>
        <taxon>Polyangiales</taxon>
        <taxon>Labilitrichaceae</taxon>
        <taxon>Labilithrix</taxon>
    </lineage>
</organism>
<feature type="binding site" evidence="5">
    <location>
        <position position="29"/>
    </location>
    <ligand>
        <name>ATP</name>
        <dbReference type="ChEBI" id="CHEBI:30616"/>
    </ligand>
</feature>
<keyword evidence="1" id="KW-0808">Transferase</keyword>
<dbReference type="PROSITE" id="PS50011">
    <property type="entry name" value="PROTEIN_KINASE_DOM"/>
    <property type="match status" value="1"/>
</dbReference>
<keyword evidence="8" id="KW-0723">Serine/threonine-protein kinase</keyword>
<dbReference type="SUPFAM" id="SSF56112">
    <property type="entry name" value="Protein kinase-like (PK-like)"/>
    <property type="match status" value="1"/>
</dbReference>
<evidence type="ECO:0000313" key="8">
    <source>
        <dbReference type="EMBL" id="AKU96643.1"/>
    </source>
</evidence>
<dbReference type="Gene3D" id="1.10.510.10">
    <property type="entry name" value="Transferase(Phosphotransferase) domain 1"/>
    <property type="match status" value="1"/>
</dbReference>
<dbReference type="EMBL" id="CP012333">
    <property type="protein sequence ID" value="AKU96643.1"/>
    <property type="molecule type" value="Genomic_DNA"/>
</dbReference>
<reference evidence="8 9" key="1">
    <citation type="submission" date="2015-08" db="EMBL/GenBank/DDBJ databases">
        <authorList>
            <person name="Babu N.S."/>
            <person name="Beckwith C.J."/>
            <person name="Beseler K.G."/>
            <person name="Brison A."/>
            <person name="Carone J.V."/>
            <person name="Caskin T.P."/>
            <person name="Diamond M."/>
            <person name="Durham M.E."/>
            <person name="Foxe J.M."/>
            <person name="Go M."/>
            <person name="Henderson B.A."/>
            <person name="Jones I.B."/>
            <person name="McGettigan J.A."/>
            <person name="Micheletti S.J."/>
            <person name="Nasrallah M.E."/>
            <person name="Ortiz D."/>
            <person name="Piller C.R."/>
            <person name="Privatt S.R."/>
            <person name="Schneider S.L."/>
            <person name="Sharp S."/>
            <person name="Smith T.C."/>
            <person name="Stanton J.D."/>
            <person name="Ullery H.E."/>
            <person name="Wilson R.J."/>
            <person name="Serrano M.G."/>
            <person name="Buck G."/>
            <person name="Lee V."/>
            <person name="Wang Y."/>
            <person name="Carvalho R."/>
            <person name="Voegtly L."/>
            <person name="Shi R."/>
            <person name="Duckworth R."/>
            <person name="Johnson A."/>
            <person name="Loviza R."/>
            <person name="Walstead R."/>
            <person name="Shah Z."/>
            <person name="Kiflezghi M."/>
            <person name="Wade K."/>
            <person name="Ball S.L."/>
            <person name="Bradley K.W."/>
            <person name="Asai D.J."/>
            <person name="Bowman C.A."/>
            <person name="Russell D.A."/>
            <person name="Pope W.H."/>
            <person name="Jacobs-Sera D."/>
            <person name="Hendrix R.W."/>
            <person name="Hatfull G.F."/>
        </authorList>
    </citation>
    <scope>NUCLEOTIDE SEQUENCE [LARGE SCALE GENOMIC DNA]</scope>
    <source>
        <strain evidence="8 9">DSM 27648</strain>
    </source>
</reference>
<feature type="domain" description="Protein kinase" evidence="7">
    <location>
        <begin position="1"/>
        <end position="250"/>
    </location>
</feature>
<evidence type="ECO:0000256" key="2">
    <source>
        <dbReference type="ARBA" id="ARBA00022741"/>
    </source>
</evidence>
<keyword evidence="2 5" id="KW-0547">Nucleotide-binding</keyword>
<dbReference type="PANTHER" id="PTHR43289:SF6">
    <property type="entry name" value="SERINE_THREONINE-PROTEIN KINASE NEKL-3"/>
    <property type="match status" value="1"/>
</dbReference>
<keyword evidence="4 5" id="KW-0067">ATP-binding</keyword>
<evidence type="ECO:0000256" key="4">
    <source>
        <dbReference type="ARBA" id="ARBA00022840"/>
    </source>
</evidence>
<dbReference type="SMART" id="SM00220">
    <property type="entry name" value="S_TKc"/>
    <property type="match status" value="1"/>
</dbReference>
<dbReference type="Pfam" id="PF00069">
    <property type="entry name" value="Pkinase"/>
    <property type="match status" value="1"/>
</dbReference>
<sequence>MIEAPIGEGGMGEVYRAYDEKLRRKVALKVLHPDLAVPDAAARLVREARAAAALAHPNTIAIHDLGEMDGHVFLVMELVSGAPLRAYVEDVSVPITQKLRWLADIARGLGAAHKAGLVHRDVKPANVMVSDEGVVKVLDFGLAKPIEAGSMNTEVGLIAGTPRYMAPELFTGGRADARSDEFAFGVTAYELLSGGMHPGNPVGPVPVALDTIVSGISPTIAGIIARTLSRAPEDRHGSMVEIANAIEQELGITRSQIRSEPAPMTRREGAKPRGSTELALARTDFVPSTTTRNNHPAGSSEPSAASGAAMRAVTTTRTVTKVADSLEPRKRGGSLGLVVGVFVLLGAGGYGAMQLLPEKSAPHGASAVVADAQALVADAETDAPSEDAAALAVEADASSDAEADADADTDADAESDAEAGSWQVAPADIFEDPWKKRR</sequence>
<dbReference type="STRING" id="1391654.AKJ09_03307"/>
<feature type="compositionally biased region" description="Low complexity" evidence="6">
    <location>
        <begin position="296"/>
        <end position="308"/>
    </location>
</feature>
<dbReference type="KEGG" id="llu:AKJ09_03307"/>
<dbReference type="Proteomes" id="UP000064967">
    <property type="component" value="Chromosome"/>
</dbReference>
<feature type="compositionally biased region" description="Low complexity" evidence="6">
    <location>
        <begin position="386"/>
        <end position="396"/>
    </location>
</feature>
<dbReference type="PROSITE" id="PS00107">
    <property type="entry name" value="PROTEIN_KINASE_ATP"/>
    <property type="match status" value="1"/>
</dbReference>
<evidence type="ECO:0000256" key="1">
    <source>
        <dbReference type="ARBA" id="ARBA00022679"/>
    </source>
</evidence>
<keyword evidence="3 8" id="KW-0418">Kinase</keyword>
<feature type="region of interest" description="Disordered" evidence="6">
    <location>
        <begin position="260"/>
        <end position="308"/>
    </location>
</feature>
<gene>
    <name evidence="8" type="ORF">AKJ09_03307</name>
</gene>
<name>A0A0K1PSX7_9BACT</name>
<accession>A0A0K1PSX7</accession>
<evidence type="ECO:0000256" key="5">
    <source>
        <dbReference type="PROSITE-ProRule" id="PRU10141"/>
    </source>
</evidence>
<dbReference type="InterPro" id="IPR011009">
    <property type="entry name" value="Kinase-like_dom_sf"/>
</dbReference>
<dbReference type="PROSITE" id="PS00108">
    <property type="entry name" value="PROTEIN_KINASE_ST"/>
    <property type="match status" value="1"/>
</dbReference>
<dbReference type="Gene3D" id="3.30.200.20">
    <property type="entry name" value="Phosphorylase Kinase, domain 1"/>
    <property type="match status" value="1"/>
</dbReference>
<dbReference type="InterPro" id="IPR000719">
    <property type="entry name" value="Prot_kinase_dom"/>
</dbReference>
<feature type="compositionally biased region" description="Acidic residues" evidence="6">
    <location>
        <begin position="397"/>
        <end position="417"/>
    </location>
</feature>
<feature type="region of interest" description="Disordered" evidence="6">
    <location>
        <begin position="380"/>
        <end position="438"/>
    </location>
</feature>
<dbReference type="InterPro" id="IPR008271">
    <property type="entry name" value="Ser/Thr_kinase_AS"/>
</dbReference>
<dbReference type="AlphaFoldDB" id="A0A0K1PSX7"/>
<dbReference type="PANTHER" id="PTHR43289">
    <property type="entry name" value="MITOGEN-ACTIVATED PROTEIN KINASE KINASE KINASE 20-RELATED"/>
    <property type="match status" value="1"/>
</dbReference>
<dbReference type="InterPro" id="IPR017441">
    <property type="entry name" value="Protein_kinase_ATP_BS"/>
</dbReference>
<dbReference type="GO" id="GO:0004674">
    <property type="term" value="F:protein serine/threonine kinase activity"/>
    <property type="evidence" value="ECO:0007669"/>
    <property type="project" value="UniProtKB-KW"/>
</dbReference>